<gene>
    <name evidence="1" type="ORF">F6J89_07285</name>
</gene>
<dbReference type="GO" id="GO:0005524">
    <property type="term" value="F:ATP binding"/>
    <property type="evidence" value="ECO:0007669"/>
    <property type="project" value="UniProtKB-KW"/>
</dbReference>
<reference evidence="1" key="1">
    <citation type="submission" date="2019-11" db="EMBL/GenBank/DDBJ databases">
        <title>Genomic insights into an expanded diversity of filamentous marine cyanobacteria reveals the extraordinary biosynthetic potential of Moorea and Okeania.</title>
        <authorList>
            <person name="Ferreira Leao T."/>
            <person name="Wang M."/>
            <person name="Moss N."/>
            <person name="Da Silva R."/>
            <person name="Sanders J."/>
            <person name="Nurk S."/>
            <person name="Gurevich A."/>
            <person name="Humphrey G."/>
            <person name="Reher R."/>
            <person name="Zhu Q."/>
            <person name="Belda-Ferre P."/>
            <person name="Glukhov E."/>
            <person name="Rex R."/>
            <person name="Dorrestein P.C."/>
            <person name="Knight R."/>
            <person name="Pevzner P."/>
            <person name="Gerwick W.H."/>
            <person name="Gerwick L."/>
        </authorList>
    </citation>
    <scope>NUCLEOTIDE SEQUENCE</scope>
    <source>
        <strain evidence="1">SIO1C4</strain>
    </source>
</reference>
<evidence type="ECO:0000313" key="1">
    <source>
        <dbReference type="EMBL" id="NER27432.1"/>
    </source>
</evidence>
<dbReference type="SUPFAM" id="SSF52540">
    <property type="entry name" value="P-loop containing nucleoside triphosphate hydrolases"/>
    <property type="match status" value="1"/>
</dbReference>
<protein>
    <submittedName>
        <fullName evidence="1">ATP-binding protein</fullName>
    </submittedName>
</protein>
<dbReference type="AlphaFoldDB" id="A0A6B3NA03"/>
<dbReference type="EMBL" id="JAAHFQ010000100">
    <property type="protein sequence ID" value="NER27432.1"/>
    <property type="molecule type" value="Genomic_DNA"/>
</dbReference>
<proteinExistence type="predicted"/>
<organism evidence="1">
    <name type="scientific">Symploca sp. SIO1C4</name>
    <dbReference type="NCBI Taxonomy" id="2607765"/>
    <lineage>
        <taxon>Bacteria</taxon>
        <taxon>Bacillati</taxon>
        <taxon>Cyanobacteriota</taxon>
        <taxon>Cyanophyceae</taxon>
        <taxon>Coleofasciculales</taxon>
        <taxon>Coleofasciculaceae</taxon>
        <taxon>Symploca</taxon>
    </lineage>
</organism>
<accession>A0A6B3NA03</accession>
<keyword evidence="1" id="KW-0067">ATP-binding</keyword>
<comment type="caution">
    <text evidence="1">The sequence shown here is derived from an EMBL/GenBank/DDBJ whole genome shotgun (WGS) entry which is preliminary data.</text>
</comment>
<dbReference type="InterPro" id="IPR027417">
    <property type="entry name" value="P-loop_NTPase"/>
</dbReference>
<sequence>MDNSAVSPLEALNAAIQVINPFTKEGIVKEQDVWGKGFPDLPNLNAHASDTVLQAITDAKKSSSSKEKVNSIAITAQQGVGKTHILSRIRHHLQGDGCSLFIYAGVNNYTDLNLVKYQFQQTLADSLSHLGNQGVMQWQEVAAAMANEGFRAINAKAPSLSAQELINRFDKVYTSWLAKKKNLMDKLTQQVLKTKSNTDPYLVRAILWTLSESQAPFVITWLSGKELDQSKAQELGLPANSNKTSQEREAEALNIIQKILNLVSYYSPVTICFDEIDVSANCRDDGLTTPQVIADLVKRLYDTLEQSALSQGIVILTVMLPDTWANQVSLMPGGTPDRISTYTQRKPIDLKYLGGDSMVELATLWLQDFYEARNLIPPHPVYPFEENQLRDYGKKKPTVREALRWCAENFQPQIPKPKLPSEPLERFEFALNRESEANIGDYLENNSLIADALRFGFQTLKGEILEGKTSTGEKLNQLIVEDITEVEPISKNKGWINFKVIGKENNIDFKIGVAILQHTNGRTVGAAMSRLTDYTTYDLTRGCIVRSKDKKFKRQWEAYSQLNQLIQELGGEWAYLKAEEIRPLIDMYAVSQKLDIYNLSAEQVIEFSKQRTINNDLLLEILSDPSGQIDQDTIEGEELLDDFFDLVLTEKTTEEDDLNDLFG</sequence>
<name>A0A6B3NA03_9CYAN</name>
<keyword evidence="1" id="KW-0547">Nucleotide-binding</keyword>